<evidence type="ECO:0000313" key="1">
    <source>
        <dbReference type="EMBL" id="AUV60065.1"/>
    </source>
</evidence>
<keyword evidence="2" id="KW-1185">Reference proteome</keyword>
<proteinExistence type="predicted"/>
<accession>A0A2K9VCY9</accession>
<name>A0A2K9VCY9_9CAUD</name>
<organism evidence="1 2">
    <name type="scientific">Lactobacillus phage Bacchae</name>
    <dbReference type="NCBI Taxonomy" id="2079429"/>
    <lineage>
        <taxon>Viruses</taxon>
        <taxon>Duplodnaviria</taxon>
        <taxon>Heunggongvirae</taxon>
        <taxon>Uroviricota</taxon>
        <taxon>Caudoviricetes</taxon>
        <taxon>Herelleviridae</taxon>
        <taxon>Harbinvirus</taxon>
        <taxon>Harbinvirus bacchae</taxon>
    </lineage>
</organism>
<dbReference type="GeneID" id="54988614"/>
<dbReference type="Proteomes" id="UP000241463">
    <property type="component" value="Segment"/>
</dbReference>
<dbReference type="KEGG" id="vg:54988614"/>
<dbReference type="EMBL" id="MG765277">
    <property type="protein sequence ID" value="AUV60065.1"/>
    <property type="molecule type" value="Genomic_DNA"/>
</dbReference>
<protein>
    <submittedName>
        <fullName evidence="1">Uncharacterized protein</fullName>
    </submittedName>
</protein>
<dbReference type="RefSeq" id="YP_009798169.1">
    <property type="nucleotide sequence ID" value="NC_047924.1"/>
</dbReference>
<sequence>MKLELNLKNQDAYTVEDIQASMLVLAGELGKLGYCLDGLSYNTDTPITGLPLKNTRADKYLKIESNLDKSAVYSDNREIETITIDATGAGVNTRLVTLAYVRYNRMLTTNFSYAVSMVEKIAKRRHNRFSYSNRRRIQVTKSNVKLVRGIKGFKTAKLDDIALYVSDLGDLDSKRYTLENIKTGTEKTFTLNR</sequence>
<evidence type="ECO:0000313" key="2">
    <source>
        <dbReference type="Proteomes" id="UP000241463"/>
    </source>
</evidence>
<reference evidence="1 2" key="1">
    <citation type="submission" date="2018-01" db="EMBL/GenBank/DDBJ databases">
        <title>Lactobacillus phages that infect wine-derived L. plantarum strains.</title>
        <authorList>
            <person name="Kyrkou I."/>
            <person name="Hestbjerg Hansen L."/>
        </authorList>
    </citation>
    <scope>NUCLEOTIDE SEQUENCE [LARGE SCALE GENOMIC DNA]</scope>
</reference>